<feature type="coiled-coil region" evidence="1">
    <location>
        <begin position="207"/>
        <end position="262"/>
    </location>
</feature>
<name>A0A2I0VZ56_9ASPA</name>
<feature type="region of interest" description="Disordered" evidence="2">
    <location>
        <begin position="1"/>
        <end position="70"/>
    </location>
</feature>
<keyword evidence="4" id="KW-1185">Reference proteome</keyword>
<dbReference type="PANTHER" id="PTHR38378:SF3">
    <property type="entry name" value="MYOSIN HEAVY CHAIN-LIKE PROTEIN"/>
    <property type="match status" value="1"/>
</dbReference>
<dbReference type="Proteomes" id="UP000233837">
    <property type="component" value="Unassembled WGS sequence"/>
</dbReference>
<evidence type="ECO:0000313" key="3">
    <source>
        <dbReference type="EMBL" id="PKU68688.1"/>
    </source>
</evidence>
<evidence type="ECO:0000256" key="2">
    <source>
        <dbReference type="SAM" id="MobiDB-lite"/>
    </source>
</evidence>
<organism evidence="3 4">
    <name type="scientific">Dendrobium catenatum</name>
    <dbReference type="NCBI Taxonomy" id="906689"/>
    <lineage>
        <taxon>Eukaryota</taxon>
        <taxon>Viridiplantae</taxon>
        <taxon>Streptophyta</taxon>
        <taxon>Embryophyta</taxon>
        <taxon>Tracheophyta</taxon>
        <taxon>Spermatophyta</taxon>
        <taxon>Magnoliopsida</taxon>
        <taxon>Liliopsida</taxon>
        <taxon>Asparagales</taxon>
        <taxon>Orchidaceae</taxon>
        <taxon>Epidendroideae</taxon>
        <taxon>Malaxideae</taxon>
        <taxon>Dendrobiinae</taxon>
        <taxon>Dendrobium</taxon>
    </lineage>
</organism>
<feature type="compositionally biased region" description="Low complexity" evidence="2">
    <location>
        <begin position="15"/>
        <end position="34"/>
    </location>
</feature>
<proteinExistence type="predicted"/>
<dbReference type="AlphaFoldDB" id="A0A2I0VZ56"/>
<feature type="coiled-coil region" evidence="1">
    <location>
        <begin position="122"/>
        <end position="149"/>
    </location>
</feature>
<feature type="compositionally biased region" description="Polar residues" evidence="2">
    <location>
        <begin position="1"/>
        <end position="14"/>
    </location>
</feature>
<dbReference type="PANTHER" id="PTHR38378">
    <property type="entry name" value="MYOSIN HEAVY CHAIN-LIKE PROTEIN"/>
    <property type="match status" value="1"/>
</dbReference>
<keyword evidence="1" id="KW-0175">Coiled coil</keyword>
<reference evidence="3 4" key="1">
    <citation type="journal article" date="2016" name="Sci. Rep.">
        <title>The Dendrobium catenatum Lindl. genome sequence provides insights into polysaccharide synthase, floral development and adaptive evolution.</title>
        <authorList>
            <person name="Zhang G.Q."/>
            <person name="Xu Q."/>
            <person name="Bian C."/>
            <person name="Tsai W.C."/>
            <person name="Yeh C.M."/>
            <person name="Liu K.W."/>
            <person name="Yoshida K."/>
            <person name="Zhang L.S."/>
            <person name="Chang S.B."/>
            <person name="Chen F."/>
            <person name="Shi Y."/>
            <person name="Su Y.Y."/>
            <person name="Zhang Y.Q."/>
            <person name="Chen L.J."/>
            <person name="Yin Y."/>
            <person name="Lin M."/>
            <person name="Huang H."/>
            <person name="Deng H."/>
            <person name="Wang Z.W."/>
            <person name="Zhu S.L."/>
            <person name="Zhao X."/>
            <person name="Deng C."/>
            <person name="Niu S.C."/>
            <person name="Huang J."/>
            <person name="Wang M."/>
            <person name="Liu G.H."/>
            <person name="Yang H.J."/>
            <person name="Xiao X.J."/>
            <person name="Hsiao Y.Y."/>
            <person name="Wu W.L."/>
            <person name="Chen Y.Y."/>
            <person name="Mitsuda N."/>
            <person name="Ohme-Takagi M."/>
            <person name="Luo Y.B."/>
            <person name="Van de Peer Y."/>
            <person name="Liu Z.J."/>
        </authorList>
    </citation>
    <scope>NUCLEOTIDE SEQUENCE [LARGE SCALE GENOMIC DNA]</scope>
    <source>
        <tissue evidence="3">The whole plant</tissue>
    </source>
</reference>
<accession>A0A2I0VZ56</accession>
<gene>
    <name evidence="3" type="ORF">MA16_Dca025192</name>
</gene>
<dbReference type="EMBL" id="KZ503055">
    <property type="protein sequence ID" value="PKU68688.1"/>
    <property type="molecule type" value="Genomic_DNA"/>
</dbReference>
<reference evidence="3 4" key="2">
    <citation type="journal article" date="2017" name="Nature">
        <title>The Apostasia genome and the evolution of orchids.</title>
        <authorList>
            <person name="Zhang G.Q."/>
            <person name="Liu K.W."/>
            <person name="Li Z."/>
            <person name="Lohaus R."/>
            <person name="Hsiao Y.Y."/>
            <person name="Niu S.C."/>
            <person name="Wang J.Y."/>
            <person name="Lin Y.C."/>
            <person name="Xu Q."/>
            <person name="Chen L.J."/>
            <person name="Yoshida K."/>
            <person name="Fujiwara S."/>
            <person name="Wang Z.W."/>
            <person name="Zhang Y.Q."/>
            <person name="Mitsuda N."/>
            <person name="Wang M."/>
            <person name="Liu G.H."/>
            <person name="Pecoraro L."/>
            <person name="Huang H.X."/>
            <person name="Xiao X.J."/>
            <person name="Lin M."/>
            <person name="Wu X.Y."/>
            <person name="Wu W.L."/>
            <person name="Chen Y.Y."/>
            <person name="Chang S.B."/>
            <person name="Sakamoto S."/>
            <person name="Ohme-Takagi M."/>
            <person name="Yagi M."/>
            <person name="Zeng S.J."/>
            <person name="Shen C.Y."/>
            <person name="Yeh C.M."/>
            <person name="Luo Y.B."/>
            <person name="Tsai W.C."/>
            <person name="Van de Peer Y."/>
            <person name="Liu Z.J."/>
        </authorList>
    </citation>
    <scope>NUCLEOTIDE SEQUENCE [LARGE SCALE GENOMIC DNA]</scope>
    <source>
        <tissue evidence="3">The whole plant</tissue>
    </source>
</reference>
<protein>
    <submittedName>
        <fullName evidence="3">Uncharacterized protein</fullName>
    </submittedName>
</protein>
<sequence length="291" mass="33254">MSSMNPFQLNKTPCQSYQSSSSSSSSSAMPQSCSPNEQKGKSKMNRPRPVSLPELLTRNSKEELVQSDDSNSLEGISMNIKQIVKLLQELKDSKQEDSSHTTNRLERILSILEDILSPRSSKQELYEENQKLRRELSASLTARKSLERMFSSLGREKEMIANELARKVQELSWMEEHVNDLTAHNNKLSEKVMEWCKVGGSGGGMEVEELKEKNRELSEKLLKALDRYKTGKRRLREAREENERVREELEGVVEMINRITERRGEVVEGEMGKLKIILEKLAKVGLPPFSN</sequence>
<evidence type="ECO:0000256" key="1">
    <source>
        <dbReference type="SAM" id="Coils"/>
    </source>
</evidence>
<evidence type="ECO:0000313" key="4">
    <source>
        <dbReference type="Proteomes" id="UP000233837"/>
    </source>
</evidence>